<dbReference type="AlphaFoldDB" id="A0A9W4B750"/>
<accession>A0A9W4B750</accession>
<dbReference type="InterPro" id="IPR036390">
    <property type="entry name" value="WH_DNA-bd_sf"/>
</dbReference>
<dbReference type="GO" id="GO:0003677">
    <property type="term" value="F:DNA binding"/>
    <property type="evidence" value="ECO:0007669"/>
    <property type="project" value="UniProtKB-KW"/>
</dbReference>
<evidence type="ECO:0000313" key="6">
    <source>
        <dbReference type="Proteomes" id="UP000465785"/>
    </source>
</evidence>
<dbReference type="InterPro" id="IPR005650">
    <property type="entry name" value="BlaI_family"/>
</dbReference>
<reference evidence="5 6" key="1">
    <citation type="journal article" date="2019" name="Emerg. Microbes Infect.">
        <title>Comprehensive subspecies identification of 175 nontuberculous mycobacteria species based on 7547 genomic profiles.</title>
        <authorList>
            <person name="Matsumoto Y."/>
            <person name="Kinjo T."/>
            <person name="Motooka D."/>
            <person name="Nabeya D."/>
            <person name="Jung N."/>
            <person name="Uechi K."/>
            <person name="Horii T."/>
            <person name="Iida T."/>
            <person name="Fujita J."/>
            <person name="Nakamura S."/>
        </authorList>
    </citation>
    <scope>NUCLEOTIDE SEQUENCE [LARGE SCALE GENOMIC DNA]</scope>
    <source>
        <strain evidence="5 6">JCM 6399</strain>
    </source>
</reference>
<evidence type="ECO:0000256" key="4">
    <source>
        <dbReference type="ARBA" id="ARBA00023163"/>
    </source>
</evidence>
<dbReference type="Gene3D" id="1.10.10.10">
    <property type="entry name" value="Winged helix-like DNA-binding domain superfamily/Winged helix DNA-binding domain"/>
    <property type="match status" value="1"/>
</dbReference>
<keyword evidence="4" id="KW-0804">Transcription</keyword>
<proteinExistence type="inferred from homology"/>
<dbReference type="EMBL" id="AP022601">
    <property type="protein sequence ID" value="BBY92180.1"/>
    <property type="molecule type" value="Genomic_DNA"/>
</dbReference>
<keyword evidence="3" id="KW-0238">DNA-binding</keyword>
<sequence length="138" mass="16226">MTRWTSDRVDAEYDMQQRAFGDLEAVIMDLVWDYDDPVTVRQIFDELSADRQIAYTTVMSTMDNLYRKEWLSRERSGKAYMYRPVMSREERSARLMRAAFETGGDTNAVLAFFVEQMSAEESAQLRSALRRGGNRRRR</sequence>
<evidence type="ECO:0000256" key="2">
    <source>
        <dbReference type="ARBA" id="ARBA00023015"/>
    </source>
</evidence>
<evidence type="ECO:0000256" key="3">
    <source>
        <dbReference type="ARBA" id="ARBA00023125"/>
    </source>
</evidence>
<gene>
    <name evidence="5" type="ORF">MGALJ_18490</name>
</gene>
<dbReference type="PIRSF" id="PIRSF019455">
    <property type="entry name" value="CopR_AtkY"/>
    <property type="match status" value="1"/>
</dbReference>
<dbReference type="SUPFAM" id="SSF46785">
    <property type="entry name" value="Winged helix' DNA-binding domain"/>
    <property type="match status" value="1"/>
</dbReference>
<organism evidence="5 6">
    <name type="scientific">Mycobacterium gallinarum</name>
    <dbReference type="NCBI Taxonomy" id="39689"/>
    <lineage>
        <taxon>Bacteria</taxon>
        <taxon>Bacillati</taxon>
        <taxon>Actinomycetota</taxon>
        <taxon>Actinomycetes</taxon>
        <taxon>Mycobacteriales</taxon>
        <taxon>Mycobacteriaceae</taxon>
        <taxon>Mycobacterium</taxon>
    </lineage>
</organism>
<name>A0A9W4B750_9MYCO</name>
<comment type="similarity">
    <text evidence="1">Belongs to the BlaI transcriptional regulatory family.</text>
</comment>
<evidence type="ECO:0000256" key="1">
    <source>
        <dbReference type="ARBA" id="ARBA00011046"/>
    </source>
</evidence>
<dbReference type="KEGG" id="mgau:MGALJ_18490"/>
<evidence type="ECO:0000313" key="5">
    <source>
        <dbReference type="EMBL" id="BBY92180.1"/>
    </source>
</evidence>
<keyword evidence="2" id="KW-0805">Transcription regulation</keyword>
<dbReference type="Gene3D" id="6.10.140.850">
    <property type="match status" value="1"/>
</dbReference>
<dbReference type="GO" id="GO:0045892">
    <property type="term" value="P:negative regulation of DNA-templated transcription"/>
    <property type="evidence" value="ECO:0007669"/>
    <property type="project" value="InterPro"/>
</dbReference>
<dbReference type="Proteomes" id="UP000465785">
    <property type="component" value="Chromosome"/>
</dbReference>
<dbReference type="Pfam" id="PF03965">
    <property type="entry name" value="Penicillinase_R"/>
    <property type="match status" value="1"/>
</dbReference>
<keyword evidence="6" id="KW-1185">Reference proteome</keyword>
<dbReference type="InterPro" id="IPR036388">
    <property type="entry name" value="WH-like_DNA-bd_sf"/>
</dbReference>
<protein>
    <submittedName>
        <fullName evidence="5">Penicillinase repressor</fullName>
    </submittedName>
</protein>